<dbReference type="GO" id="GO:0051073">
    <property type="term" value="F:adenosylcobinamide-GDP ribazoletransferase activity"/>
    <property type="evidence" value="ECO:0007669"/>
    <property type="project" value="UniProtKB-EC"/>
</dbReference>
<evidence type="ECO:0000256" key="14">
    <source>
        <dbReference type="ARBA" id="ARBA00025228"/>
    </source>
</evidence>
<accession>A0A644X7S5</accession>
<keyword evidence="7" id="KW-1003">Cell membrane</keyword>
<dbReference type="NCBIfam" id="TIGR00317">
    <property type="entry name" value="cobS"/>
    <property type="match status" value="1"/>
</dbReference>
<evidence type="ECO:0000256" key="19">
    <source>
        <dbReference type="SAM" id="Phobius"/>
    </source>
</evidence>
<feature type="transmembrane region" description="Helical" evidence="19">
    <location>
        <begin position="32"/>
        <end position="53"/>
    </location>
</feature>
<name>A0A644X7S5_9ZZZZ</name>
<comment type="subcellular location">
    <subcellularLocation>
        <location evidence="2">Cell membrane</location>
        <topology evidence="2">Multi-pass membrane protein</topology>
    </subcellularLocation>
</comment>
<keyword evidence="11" id="KW-0460">Magnesium</keyword>
<comment type="cofactor">
    <cofactor evidence="1">
        <name>Mg(2+)</name>
        <dbReference type="ChEBI" id="CHEBI:18420"/>
    </cofactor>
</comment>
<dbReference type="EMBL" id="VSSQ01001888">
    <property type="protein sequence ID" value="MPM11851.1"/>
    <property type="molecule type" value="Genomic_DNA"/>
</dbReference>
<evidence type="ECO:0000256" key="1">
    <source>
        <dbReference type="ARBA" id="ARBA00001946"/>
    </source>
</evidence>
<proteinExistence type="inferred from homology"/>
<evidence type="ECO:0000256" key="12">
    <source>
        <dbReference type="ARBA" id="ARBA00022989"/>
    </source>
</evidence>
<keyword evidence="9 20" id="KW-0808">Transferase</keyword>
<comment type="pathway">
    <text evidence="3">Cofactor biosynthesis; adenosylcobalamin biosynthesis; adenosylcobalamin from cob(II)yrinate a,c-diamide: step 7/7.</text>
</comment>
<dbReference type="Pfam" id="PF02654">
    <property type="entry name" value="CobS"/>
    <property type="match status" value="1"/>
</dbReference>
<dbReference type="AlphaFoldDB" id="A0A644X7S5"/>
<keyword evidence="12 19" id="KW-1133">Transmembrane helix</keyword>
<dbReference type="EC" id="2.7.8.26" evidence="5"/>
<evidence type="ECO:0000256" key="8">
    <source>
        <dbReference type="ARBA" id="ARBA00022573"/>
    </source>
</evidence>
<keyword evidence="10 19" id="KW-0812">Transmembrane</keyword>
<evidence type="ECO:0000256" key="6">
    <source>
        <dbReference type="ARBA" id="ARBA00015850"/>
    </source>
</evidence>
<feature type="transmembrane region" description="Helical" evidence="19">
    <location>
        <begin position="173"/>
        <end position="190"/>
    </location>
</feature>
<evidence type="ECO:0000256" key="5">
    <source>
        <dbReference type="ARBA" id="ARBA00013200"/>
    </source>
</evidence>
<gene>
    <name evidence="20" type="primary">cobV_3</name>
    <name evidence="20" type="ORF">SDC9_58202</name>
</gene>
<evidence type="ECO:0000256" key="16">
    <source>
        <dbReference type="ARBA" id="ARBA00032853"/>
    </source>
</evidence>
<evidence type="ECO:0000256" key="17">
    <source>
        <dbReference type="ARBA" id="ARBA00048623"/>
    </source>
</evidence>
<dbReference type="PANTHER" id="PTHR34148:SF1">
    <property type="entry name" value="ADENOSYLCOBINAMIDE-GDP RIBAZOLETRANSFERASE"/>
    <property type="match status" value="1"/>
</dbReference>
<organism evidence="20">
    <name type="scientific">bioreactor metagenome</name>
    <dbReference type="NCBI Taxonomy" id="1076179"/>
    <lineage>
        <taxon>unclassified sequences</taxon>
        <taxon>metagenomes</taxon>
        <taxon>ecological metagenomes</taxon>
    </lineage>
</organism>
<comment type="caution">
    <text evidence="20">The sequence shown here is derived from an EMBL/GenBank/DDBJ whole genome shotgun (WGS) entry which is preliminary data.</text>
</comment>
<reference evidence="20" key="1">
    <citation type="submission" date="2019-08" db="EMBL/GenBank/DDBJ databases">
        <authorList>
            <person name="Kucharzyk K."/>
            <person name="Murdoch R.W."/>
            <person name="Higgins S."/>
            <person name="Loffler F."/>
        </authorList>
    </citation>
    <scope>NUCLEOTIDE SEQUENCE</scope>
</reference>
<keyword evidence="13 19" id="KW-0472">Membrane</keyword>
<sequence length="248" mass="26145">MTSLGLSLAIRTLTRFPVPGRGEEAPEKSLFWFPFVGALLGLCSYGVASLPLAGTVRAALVLALTAYLTRAFHLDGLADFADGLGGGWTRERALEIMRDSHSGAFAVVTLIVVLLVQYSCLTIIVDALAPALILAPAIGRLMQVIAASFLPYARSGEGTASQLVRRATRRHSLLPLVQVLGTCLVLYLFFDEVLALKALTALGCALLMSLVVMQVAKRRLGGVTGDVLGAIEVLGESAALLGFLLPLA</sequence>
<keyword evidence="8" id="KW-0169">Cobalamin biosynthesis</keyword>
<evidence type="ECO:0000256" key="4">
    <source>
        <dbReference type="ARBA" id="ARBA00010561"/>
    </source>
</evidence>
<dbReference type="GO" id="GO:0008818">
    <property type="term" value="F:cobalamin 5'-phosphate synthase activity"/>
    <property type="evidence" value="ECO:0007669"/>
    <property type="project" value="InterPro"/>
</dbReference>
<comment type="catalytic activity">
    <reaction evidence="18">
        <text>alpha-ribazole 5'-phosphate + adenosylcob(III)inamide-GDP = adenosylcob(III)alamin 5'-phosphate + GMP + H(+)</text>
        <dbReference type="Rhea" id="RHEA:23560"/>
        <dbReference type="ChEBI" id="CHEBI:15378"/>
        <dbReference type="ChEBI" id="CHEBI:57918"/>
        <dbReference type="ChEBI" id="CHEBI:58115"/>
        <dbReference type="ChEBI" id="CHEBI:60487"/>
        <dbReference type="ChEBI" id="CHEBI:60493"/>
        <dbReference type="EC" id="2.7.8.26"/>
    </reaction>
</comment>
<feature type="transmembrane region" description="Helical" evidence="19">
    <location>
        <begin position="104"/>
        <end position="125"/>
    </location>
</feature>
<protein>
    <recommendedName>
        <fullName evidence="6">Adenosylcobinamide-GDP ribazoletransferase</fullName>
        <ecNumber evidence="5">2.7.8.26</ecNumber>
    </recommendedName>
    <alternativeName>
        <fullName evidence="16">Cobalamin synthase</fullName>
    </alternativeName>
    <alternativeName>
        <fullName evidence="15">Cobalamin-5'-phosphate synthase</fullName>
    </alternativeName>
</protein>
<evidence type="ECO:0000256" key="13">
    <source>
        <dbReference type="ARBA" id="ARBA00023136"/>
    </source>
</evidence>
<evidence type="ECO:0000256" key="3">
    <source>
        <dbReference type="ARBA" id="ARBA00004663"/>
    </source>
</evidence>
<evidence type="ECO:0000256" key="15">
    <source>
        <dbReference type="ARBA" id="ARBA00032605"/>
    </source>
</evidence>
<evidence type="ECO:0000256" key="9">
    <source>
        <dbReference type="ARBA" id="ARBA00022679"/>
    </source>
</evidence>
<dbReference type="InterPro" id="IPR003805">
    <property type="entry name" value="CobS"/>
</dbReference>
<evidence type="ECO:0000256" key="10">
    <source>
        <dbReference type="ARBA" id="ARBA00022692"/>
    </source>
</evidence>
<evidence type="ECO:0000256" key="7">
    <source>
        <dbReference type="ARBA" id="ARBA00022475"/>
    </source>
</evidence>
<dbReference type="PANTHER" id="PTHR34148">
    <property type="entry name" value="ADENOSYLCOBINAMIDE-GDP RIBAZOLETRANSFERASE"/>
    <property type="match status" value="1"/>
</dbReference>
<dbReference type="GO" id="GO:0005886">
    <property type="term" value="C:plasma membrane"/>
    <property type="evidence" value="ECO:0007669"/>
    <property type="project" value="UniProtKB-SubCell"/>
</dbReference>
<comment type="function">
    <text evidence="14">Joins adenosylcobinamide-GDP and alpha-ribazole to generate adenosylcobalamin (Ado-cobalamin). Also synthesizes adenosylcobalamin 5'-phosphate from adenosylcobinamide-GDP and alpha-ribazole 5'-phosphate.</text>
</comment>
<dbReference type="UniPathway" id="UPA00148">
    <property type="reaction ID" value="UER00238"/>
</dbReference>
<evidence type="ECO:0000313" key="20">
    <source>
        <dbReference type="EMBL" id="MPM11851.1"/>
    </source>
</evidence>
<evidence type="ECO:0000256" key="2">
    <source>
        <dbReference type="ARBA" id="ARBA00004651"/>
    </source>
</evidence>
<dbReference type="HAMAP" id="MF_00719">
    <property type="entry name" value="CobS"/>
    <property type="match status" value="1"/>
</dbReference>
<evidence type="ECO:0000256" key="11">
    <source>
        <dbReference type="ARBA" id="ARBA00022842"/>
    </source>
</evidence>
<evidence type="ECO:0000256" key="18">
    <source>
        <dbReference type="ARBA" id="ARBA00049504"/>
    </source>
</evidence>
<dbReference type="GO" id="GO:0009236">
    <property type="term" value="P:cobalamin biosynthetic process"/>
    <property type="evidence" value="ECO:0007669"/>
    <property type="project" value="UniProtKB-UniPathway"/>
</dbReference>
<comment type="catalytic activity">
    <reaction evidence="17">
        <text>alpha-ribazole + adenosylcob(III)inamide-GDP = adenosylcob(III)alamin + GMP + H(+)</text>
        <dbReference type="Rhea" id="RHEA:16049"/>
        <dbReference type="ChEBI" id="CHEBI:10329"/>
        <dbReference type="ChEBI" id="CHEBI:15378"/>
        <dbReference type="ChEBI" id="CHEBI:18408"/>
        <dbReference type="ChEBI" id="CHEBI:58115"/>
        <dbReference type="ChEBI" id="CHEBI:60487"/>
        <dbReference type="EC" id="2.7.8.26"/>
    </reaction>
</comment>
<feature type="transmembrane region" description="Helical" evidence="19">
    <location>
        <begin position="131"/>
        <end position="152"/>
    </location>
</feature>
<comment type="similarity">
    <text evidence="4">Belongs to the CobS family.</text>
</comment>
<feature type="transmembrane region" description="Helical" evidence="19">
    <location>
        <begin position="196"/>
        <end position="215"/>
    </location>
</feature>